<dbReference type="EMBL" id="MU806145">
    <property type="protein sequence ID" value="KAJ3839147.1"/>
    <property type="molecule type" value="Genomic_DNA"/>
</dbReference>
<name>A0AA38UI48_9AGAR</name>
<keyword evidence="2" id="KW-0378">Hydrolase</keyword>
<dbReference type="InterPro" id="IPR051540">
    <property type="entry name" value="S-2-haloacid_dehalogenase"/>
</dbReference>
<dbReference type="SUPFAM" id="SSF56784">
    <property type="entry name" value="HAD-like"/>
    <property type="match status" value="1"/>
</dbReference>
<keyword evidence="4" id="KW-1185">Reference proteome</keyword>
<dbReference type="NCBIfam" id="TIGR01428">
    <property type="entry name" value="HAD_type_II"/>
    <property type="match status" value="1"/>
</dbReference>
<dbReference type="PANTHER" id="PTHR43316:SF3">
    <property type="entry name" value="HALOACID DEHALOGENASE, TYPE II (AFU_ORTHOLOGUE AFUA_2G07750)-RELATED"/>
    <property type="match status" value="1"/>
</dbReference>
<proteinExistence type="inferred from homology"/>
<dbReference type="SFLD" id="SFLDG01129">
    <property type="entry name" value="C1.5:_HAD__Beta-PGM__Phosphata"/>
    <property type="match status" value="1"/>
</dbReference>
<organism evidence="3 4">
    <name type="scientific">Lentinula raphanica</name>
    <dbReference type="NCBI Taxonomy" id="153919"/>
    <lineage>
        <taxon>Eukaryota</taxon>
        <taxon>Fungi</taxon>
        <taxon>Dikarya</taxon>
        <taxon>Basidiomycota</taxon>
        <taxon>Agaricomycotina</taxon>
        <taxon>Agaricomycetes</taxon>
        <taxon>Agaricomycetidae</taxon>
        <taxon>Agaricales</taxon>
        <taxon>Marasmiineae</taxon>
        <taxon>Omphalotaceae</taxon>
        <taxon>Lentinula</taxon>
    </lineage>
</organism>
<dbReference type="SFLD" id="SFLDS00003">
    <property type="entry name" value="Haloacid_Dehalogenase"/>
    <property type="match status" value="1"/>
</dbReference>
<dbReference type="GO" id="GO:0019120">
    <property type="term" value="F:hydrolase activity, acting on acid halide bonds, in C-halide compounds"/>
    <property type="evidence" value="ECO:0007669"/>
    <property type="project" value="InterPro"/>
</dbReference>
<dbReference type="InterPro" id="IPR036412">
    <property type="entry name" value="HAD-like_sf"/>
</dbReference>
<accession>A0AA38UI48</accession>
<dbReference type="Gene3D" id="1.10.150.240">
    <property type="entry name" value="Putative phosphatase, domain 2"/>
    <property type="match status" value="1"/>
</dbReference>
<dbReference type="InterPro" id="IPR006328">
    <property type="entry name" value="2-HAD"/>
</dbReference>
<evidence type="ECO:0000256" key="2">
    <source>
        <dbReference type="ARBA" id="ARBA00022801"/>
    </source>
</evidence>
<dbReference type="Gene3D" id="3.40.50.1000">
    <property type="entry name" value="HAD superfamily/HAD-like"/>
    <property type="match status" value="1"/>
</dbReference>
<evidence type="ECO:0000313" key="3">
    <source>
        <dbReference type="EMBL" id="KAJ3839147.1"/>
    </source>
</evidence>
<comment type="caution">
    <text evidence="3">The sequence shown here is derived from an EMBL/GenBank/DDBJ whole genome shotgun (WGS) entry which is preliminary data.</text>
</comment>
<dbReference type="Pfam" id="PF00702">
    <property type="entry name" value="Hydrolase"/>
    <property type="match status" value="1"/>
</dbReference>
<dbReference type="PANTHER" id="PTHR43316">
    <property type="entry name" value="HYDROLASE, HALOACID DELAHOGENASE-RELATED"/>
    <property type="match status" value="1"/>
</dbReference>
<evidence type="ECO:0000256" key="1">
    <source>
        <dbReference type="ARBA" id="ARBA00008106"/>
    </source>
</evidence>
<dbReference type="PRINTS" id="PR00413">
    <property type="entry name" value="HADHALOGNASE"/>
</dbReference>
<dbReference type="AlphaFoldDB" id="A0AA38UI48"/>
<sequence length="271" mass="30140">MSASELLQASEGNNSGTGILNGVEVLVFDVFGTVVDWRTSVTKELERLGKRYGLSDSPQDWLEFTNEWRKAYMENTFRISQGGEGSLSVDIIHRESLDKMLSSSRWSHVGEVLDEPARADLNYIWHRLDGWPDTVPALHAFKANPEAKPIILAALSNGNLRLLVDMAKHVGLPWDVVLSTALFGTYKPNPNVYLSALSHLSLSSTPHKAVMVAAHLFDLRGAKGVGMKTVYVRRPGEDVFRSTHGIEAKELEQTDYVDAVIDDFTELVKLF</sequence>
<comment type="similarity">
    <text evidence="1">Belongs to the HAD-like hydrolase superfamily. S-2-haloalkanoic acid dehalogenase family.</text>
</comment>
<dbReference type="NCBIfam" id="TIGR01493">
    <property type="entry name" value="HAD-SF-IA-v2"/>
    <property type="match status" value="1"/>
</dbReference>
<dbReference type="Proteomes" id="UP001163846">
    <property type="component" value="Unassembled WGS sequence"/>
</dbReference>
<reference evidence="3" key="1">
    <citation type="submission" date="2022-08" db="EMBL/GenBank/DDBJ databases">
        <authorList>
            <consortium name="DOE Joint Genome Institute"/>
            <person name="Min B."/>
            <person name="Riley R."/>
            <person name="Sierra-Patev S."/>
            <person name="Naranjo-Ortiz M."/>
            <person name="Looney B."/>
            <person name="Konkel Z."/>
            <person name="Slot J.C."/>
            <person name="Sakamoto Y."/>
            <person name="Steenwyk J.L."/>
            <person name="Rokas A."/>
            <person name="Carro J."/>
            <person name="Camarero S."/>
            <person name="Ferreira P."/>
            <person name="Molpeceres G."/>
            <person name="Ruiz-Duenas F.J."/>
            <person name="Serrano A."/>
            <person name="Henrissat B."/>
            <person name="Drula E."/>
            <person name="Hughes K.W."/>
            <person name="Mata J.L."/>
            <person name="Ishikawa N.K."/>
            <person name="Vargas-Isla R."/>
            <person name="Ushijima S."/>
            <person name="Smith C.A."/>
            <person name="Ahrendt S."/>
            <person name="Andreopoulos W."/>
            <person name="He G."/>
            <person name="Labutti K."/>
            <person name="Lipzen A."/>
            <person name="Ng V."/>
            <person name="Sandor L."/>
            <person name="Barry K."/>
            <person name="Martinez A.T."/>
            <person name="Xiao Y."/>
            <person name="Gibbons J.G."/>
            <person name="Terashima K."/>
            <person name="Hibbett D.S."/>
            <person name="Grigoriev I.V."/>
        </authorList>
    </citation>
    <scope>NUCLEOTIDE SEQUENCE</scope>
    <source>
        <strain evidence="3">TFB9207</strain>
    </source>
</reference>
<dbReference type="InterPro" id="IPR023198">
    <property type="entry name" value="PGP-like_dom2"/>
</dbReference>
<dbReference type="GO" id="GO:0016791">
    <property type="term" value="F:phosphatase activity"/>
    <property type="evidence" value="ECO:0007669"/>
    <property type="project" value="UniProtKB-ARBA"/>
</dbReference>
<protein>
    <submittedName>
        <fullName evidence="3">HAD-like domain-containing protein</fullName>
    </submittedName>
</protein>
<dbReference type="InterPro" id="IPR023214">
    <property type="entry name" value="HAD_sf"/>
</dbReference>
<dbReference type="InterPro" id="IPR006439">
    <property type="entry name" value="HAD-SF_hydro_IA"/>
</dbReference>
<gene>
    <name evidence="3" type="ORF">F5878DRAFT_139391</name>
</gene>
<evidence type="ECO:0000313" key="4">
    <source>
        <dbReference type="Proteomes" id="UP001163846"/>
    </source>
</evidence>